<sequence>MQVRRISAEERLSHSFPLQAYAFEQSPAPAANTDRWRAYLPYNEGNRTLVAEDGDTALAAATAIPMRQNVRGQMLAMAGIAGVATHPLARRQGHVRTLLITLLGEMREEGHSVSVLYPFRPSFYARFGYVTLPKRRTVSFAPADLGDLNRADLPGEVTWERMSAGYDTYREFMLRLARERHGLALFPDYRDARLRDDDERWLVTARLDGTVIGAAAYKVTGYNGELEVDDLLVTTPLGRLLLLRFFARHVDQVSRVVAGLPADELPELWGTDLQVTVEGHTTIPTGNAPMARVLSIQALAGLTVGPGRVTVEIVDDPFLEGAFTLDGRGGALEVTAGGESTAALSAAGLSALVYGVLDPEELPLRGLGAVPADAARELRALFPRLVPHVVADF</sequence>
<dbReference type="SUPFAM" id="SSF55729">
    <property type="entry name" value="Acyl-CoA N-acyltransferases (Nat)"/>
    <property type="match status" value="1"/>
</dbReference>
<dbReference type="PROSITE" id="PS51186">
    <property type="entry name" value="GNAT"/>
    <property type="match status" value="1"/>
</dbReference>
<evidence type="ECO:0000259" key="1">
    <source>
        <dbReference type="PROSITE" id="PS51186"/>
    </source>
</evidence>
<dbReference type="InterPro" id="IPR041380">
    <property type="entry name" value="Acetyltransf_17"/>
</dbReference>
<dbReference type="InterPro" id="IPR000182">
    <property type="entry name" value="GNAT_dom"/>
</dbReference>
<dbReference type="RefSeq" id="WP_281894592.1">
    <property type="nucleotide sequence ID" value="NZ_BSDI01000008.1"/>
</dbReference>
<organism evidence="2 3">
    <name type="scientific">Phytohabitans aurantiacus</name>
    <dbReference type="NCBI Taxonomy" id="3016789"/>
    <lineage>
        <taxon>Bacteria</taxon>
        <taxon>Bacillati</taxon>
        <taxon>Actinomycetota</taxon>
        <taxon>Actinomycetes</taxon>
        <taxon>Micromonosporales</taxon>
        <taxon>Micromonosporaceae</taxon>
    </lineage>
</organism>
<keyword evidence="3" id="KW-1185">Reference proteome</keyword>
<evidence type="ECO:0000313" key="2">
    <source>
        <dbReference type="EMBL" id="GLH97062.1"/>
    </source>
</evidence>
<name>A0ABQ5QT68_9ACTN</name>
<dbReference type="Gene3D" id="3.30.1050.10">
    <property type="entry name" value="SCP2 sterol-binding domain"/>
    <property type="match status" value="1"/>
</dbReference>
<dbReference type="InterPro" id="IPR051554">
    <property type="entry name" value="Acetyltransferase_Eis"/>
</dbReference>
<reference evidence="2" key="1">
    <citation type="submission" date="2022-12" db="EMBL/GenBank/DDBJ databases">
        <title>New Phytohabitans aurantiacus sp. RD004123 nov., an actinomycete isolated from soil.</title>
        <authorList>
            <person name="Triningsih D.W."/>
            <person name="Harunari E."/>
            <person name="Igarashi Y."/>
        </authorList>
    </citation>
    <scope>NUCLEOTIDE SEQUENCE</scope>
    <source>
        <strain evidence="2">RD004123</strain>
    </source>
</reference>
<dbReference type="Pfam" id="PF13527">
    <property type="entry name" value="Acetyltransf_9"/>
    <property type="match status" value="1"/>
</dbReference>
<comment type="caution">
    <text evidence="2">The sequence shown here is derived from an EMBL/GenBank/DDBJ whole genome shotgun (WGS) entry which is preliminary data.</text>
</comment>
<dbReference type="Gene3D" id="3.40.630.30">
    <property type="match status" value="2"/>
</dbReference>
<dbReference type="InterPro" id="IPR036527">
    <property type="entry name" value="SCP2_sterol-bd_dom_sf"/>
</dbReference>
<dbReference type="CDD" id="cd04301">
    <property type="entry name" value="NAT_SF"/>
    <property type="match status" value="1"/>
</dbReference>
<proteinExistence type="predicted"/>
<gene>
    <name evidence="2" type="ORF">Pa4123_23360</name>
</gene>
<protein>
    <recommendedName>
        <fullName evidence="1">N-acetyltransferase domain-containing protein</fullName>
    </recommendedName>
</protein>
<dbReference type="PANTHER" id="PTHR37817">
    <property type="entry name" value="N-ACETYLTRANSFERASE EIS"/>
    <property type="match status" value="1"/>
</dbReference>
<dbReference type="Pfam" id="PF17668">
    <property type="entry name" value="Acetyltransf_17"/>
    <property type="match status" value="1"/>
</dbReference>
<dbReference type="SUPFAM" id="SSF55718">
    <property type="entry name" value="SCP-like"/>
    <property type="match status" value="1"/>
</dbReference>
<dbReference type="InterPro" id="IPR016181">
    <property type="entry name" value="Acyl_CoA_acyltransferase"/>
</dbReference>
<dbReference type="EMBL" id="BSDI01000008">
    <property type="protein sequence ID" value="GLH97062.1"/>
    <property type="molecule type" value="Genomic_DNA"/>
</dbReference>
<feature type="domain" description="N-acetyltransferase" evidence="1">
    <location>
        <begin position="1"/>
        <end position="154"/>
    </location>
</feature>
<dbReference type="PANTHER" id="PTHR37817:SF1">
    <property type="entry name" value="N-ACETYLTRANSFERASE EIS"/>
    <property type="match status" value="1"/>
</dbReference>
<dbReference type="Proteomes" id="UP001144280">
    <property type="component" value="Unassembled WGS sequence"/>
</dbReference>
<evidence type="ECO:0000313" key="3">
    <source>
        <dbReference type="Proteomes" id="UP001144280"/>
    </source>
</evidence>
<accession>A0ABQ5QT68</accession>